<keyword evidence="1" id="KW-0328">Glycosyltransferase</keyword>
<dbReference type="GO" id="GO:0016757">
    <property type="term" value="F:glycosyltransferase activity"/>
    <property type="evidence" value="ECO:0007669"/>
    <property type="project" value="UniProtKB-KW"/>
</dbReference>
<name>A0A7H9CKR9_9BACT</name>
<dbReference type="Gene3D" id="3.40.50.2020">
    <property type="match status" value="1"/>
</dbReference>
<accession>A0A7H9CKR9</accession>
<proteinExistence type="predicted"/>
<dbReference type="CDD" id="cd06223">
    <property type="entry name" value="PRTases_typeI"/>
    <property type="match status" value="1"/>
</dbReference>
<dbReference type="RefSeq" id="WP_179975495.1">
    <property type="nucleotide sequence ID" value="NZ_CP049075.1"/>
</dbReference>
<gene>
    <name evidence="1" type="primary">ctsW</name>
    <name evidence="1" type="ORF">CINF_0309</name>
</gene>
<evidence type="ECO:0000313" key="1">
    <source>
        <dbReference type="EMBL" id="QLI04854.1"/>
    </source>
</evidence>
<organism evidence="1 2">
    <name type="scientific">Candidatus Campylobacter infans</name>
    <dbReference type="NCBI Taxonomy" id="2561898"/>
    <lineage>
        <taxon>Bacteria</taxon>
        <taxon>Pseudomonadati</taxon>
        <taxon>Campylobacterota</taxon>
        <taxon>Epsilonproteobacteria</taxon>
        <taxon>Campylobacterales</taxon>
        <taxon>Campylobacteraceae</taxon>
        <taxon>Campylobacter</taxon>
    </lineage>
</organism>
<dbReference type="SUPFAM" id="SSF53271">
    <property type="entry name" value="PRTase-like"/>
    <property type="match status" value="1"/>
</dbReference>
<dbReference type="Proteomes" id="UP000509414">
    <property type="component" value="Chromosome"/>
</dbReference>
<dbReference type="AlphaFoldDB" id="A0A7H9CKR9"/>
<keyword evidence="2" id="KW-1185">Reference proteome</keyword>
<protein>
    <submittedName>
        <fullName evidence="1">Transformation system, predicted amidophosphoribosyltransferase CtsW</fullName>
    </submittedName>
</protein>
<dbReference type="KEGG" id="cinf:CINF_0309"/>
<dbReference type="InterPro" id="IPR029057">
    <property type="entry name" value="PRTase-like"/>
</dbReference>
<sequence length="204" mass="22913">MRCLQCGAFSFNLICKNCSKILGEISLQSRMAGDLKVYYFYHYDEIKPLILAKHKMHGSALYKRLAMLSFTPFARLLCSNFEILNAELANFNQATTPIINAIALDDNVNTGYSHTAILARALKTKQIQPIFNALKAQNKVKYAGKSLEFRRKNPRNFKLLKQINAPVILVDDIITSSLSMQDAHTCLKKAGVRVLFGLVLADAR</sequence>
<keyword evidence="1" id="KW-0808">Transferase</keyword>
<dbReference type="InterPro" id="IPR000836">
    <property type="entry name" value="PRTase_dom"/>
</dbReference>
<dbReference type="EMBL" id="CP049075">
    <property type="protein sequence ID" value="QLI04854.1"/>
    <property type="molecule type" value="Genomic_DNA"/>
</dbReference>
<reference evidence="1 2" key="1">
    <citation type="submission" date="2020-02" db="EMBL/GenBank/DDBJ databases">
        <title>Complete genome sequence of the novel Campylobacter species Candidatus Campylobacter infans.</title>
        <authorList>
            <person name="Duim B."/>
            <person name="Zomer A."/>
            <person name="van der Graaf L."/>
            <person name="Wagenaar J."/>
        </authorList>
    </citation>
    <scope>NUCLEOTIDE SEQUENCE [LARGE SCALE GENOMIC DNA]</scope>
    <source>
        <strain evidence="1 2">19S00001</strain>
    </source>
</reference>
<evidence type="ECO:0000313" key="2">
    <source>
        <dbReference type="Proteomes" id="UP000509414"/>
    </source>
</evidence>